<dbReference type="PANTHER" id="PTHR47027:SF30">
    <property type="entry name" value="THAP-TYPE DOMAIN-CONTAINING PROTEIN"/>
    <property type="match status" value="1"/>
</dbReference>
<dbReference type="Pfam" id="PF00078">
    <property type="entry name" value="RVT_1"/>
    <property type="match status" value="1"/>
</dbReference>
<dbReference type="Pfam" id="PF14529">
    <property type="entry name" value="Exo_endo_phos_2"/>
    <property type="match status" value="1"/>
</dbReference>
<evidence type="ECO:0000313" key="3">
    <source>
        <dbReference type="Proteomes" id="UP000786811"/>
    </source>
</evidence>
<comment type="caution">
    <text evidence="2">The sequence shown here is derived from an EMBL/GenBank/DDBJ whole genome shotgun (WGS) entry which is preliminary data.</text>
</comment>
<name>A0A8J2HC46_COTCN</name>
<dbReference type="Gene3D" id="3.60.10.10">
    <property type="entry name" value="Endonuclease/exonuclease/phosphatase"/>
    <property type="match status" value="1"/>
</dbReference>
<accession>A0A8J2HC46</accession>
<keyword evidence="2" id="KW-0695">RNA-directed DNA polymerase</keyword>
<organism evidence="2 3">
    <name type="scientific">Cotesia congregata</name>
    <name type="common">Parasitoid wasp</name>
    <name type="synonym">Apanteles congregatus</name>
    <dbReference type="NCBI Taxonomy" id="51543"/>
    <lineage>
        <taxon>Eukaryota</taxon>
        <taxon>Metazoa</taxon>
        <taxon>Ecdysozoa</taxon>
        <taxon>Arthropoda</taxon>
        <taxon>Hexapoda</taxon>
        <taxon>Insecta</taxon>
        <taxon>Pterygota</taxon>
        <taxon>Neoptera</taxon>
        <taxon>Endopterygota</taxon>
        <taxon>Hymenoptera</taxon>
        <taxon>Apocrita</taxon>
        <taxon>Ichneumonoidea</taxon>
        <taxon>Braconidae</taxon>
        <taxon>Microgastrinae</taxon>
        <taxon>Cotesia</taxon>
    </lineage>
</organism>
<dbReference type="Gene3D" id="3.30.70.270">
    <property type="match status" value="1"/>
</dbReference>
<dbReference type="EMBL" id="CAJNRD030001120">
    <property type="protein sequence ID" value="CAG5093355.1"/>
    <property type="molecule type" value="Genomic_DNA"/>
</dbReference>
<dbReference type="PROSITE" id="PS50878">
    <property type="entry name" value="RT_POL"/>
    <property type="match status" value="1"/>
</dbReference>
<dbReference type="SUPFAM" id="SSF56219">
    <property type="entry name" value="DNase I-like"/>
    <property type="match status" value="1"/>
</dbReference>
<dbReference type="SUPFAM" id="SSF56672">
    <property type="entry name" value="DNA/RNA polymerases"/>
    <property type="match status" value="1"/>
</dbReference>
<dbReference type="GO" id="GO:0003964">
    <property type="term" value="F:RNA-directed DNA polymerase activity"/>
    <property type="evidence" value="ECO:0007669"/>
    <property type="project" value="UniProtKB-KW"/>
</dbReference>
<protein>
    <submittedName>
        <fullName evidence="2">Similar to jockey\pol: RNA-directed DNA polymerase from mobile element jockey (Drosophila funebris)</fullName>
    </submittedName>
</protein>
<sequence>MRKLAQREHSIGRPSGGLLTAVNKKHSVLLIDASPWWILKEIKLGASTIILGSVYFRKCLDLHYLLDTLQDIIDDIRATRNFDIFIIGGDMNAKVGLLNPWPADLFTGSQLHDTFCTTDDTTCERGRMITDFMVENDFVLINGRSTSDSPAQPTYDNLGSSIIDLVWTDISSLHLIKDLEVLLEPSLSDHHPVCLSISLEAILHTEEELKTRDSGLSKIKWAESAADQYREHLSNRLTSMDAQTLSTEKFQALLHDHMFSAATSANLVVRFGSTARNWTLRNPWFDASCKVARSELRKAMKNLKKDRSNAGLRNEVTLNKKKYREVCNAKKKDHVDSIKTAFDNVKAPSEFWAAVRKFSFKHGSNSEISITSWNNFYSAISKPRSISAFVPHNCTNETLDAEISIGELNRTLNSLKAGKAAGPDLLTNELFKNLPMQHKELLRDLFNRVLIEERVPKSWAKIWLTMLHKKGAKNDPNNYRGIALINIVTKIFTNTLKKRLDLWMDKENALPDSQMGFRKGRSCTDAIFTLRSAIQIQFRHNDGREIYGIFVDFQRAFDSVPHARLWQKLQALGVSSKFIMTIKSLYDQASMQVRSKEGLSDEFEVSEGVLQGESLSPDLFLLYLHDMEDFFRSKGLYGLDINGVVDILLLLYADDTVIFAHSQIDLLRKLRALEEYCDLNQLTVNKAKTKILVFKAAGRIRDCPCRYRTYKQSCLELVKSYTYLGVEISTSTRGLTALNSANNKAKCAAGAAMSLLAKAKCDSWSAHMKIYNCMVSSVFLYAIPAWGLWYRNSLEPAQTFFFKKLFKLPRNTPDWAVRLEFRLDPVALKAMGFILSWVIKTLKAKDNCLHKVCLLRLINLAKNTTASSPYNWATQLRDFLMECDALDLFDSLDHQLWEARRENILKKYQTILHSADITAARNSSSLEFPLQLPDSFSPTGYLALKLPLNCKRLIAQLRLSNKYNCFLIVNNFRSSFNRNSPCQLCNLKAPDIVEHLLVRCPCFSSFRHHFLQNLLRNGESASHLLSVPDAKTLFAIVNFITKALQLRAWALSL</sequence>
<dbReference type="InterPro" id="IPR000477">
    <property type="entry name" value="RT_dom"/>
</dbReference>
<evidence type="ECO:0000259" key="1">
    <source>
        <dbReference type="PROSITE" id="PS50878"/>
    </source>
</evidence>
<dbReference type="Proteomes" id="UP000786811">
    <property type="component" value="Unassembled WGS sequence"/>
</dbReference>
<feature type="domain" description="Reverse transcriptase" evidence="1">
    <location>
        <begin position="448"/>
        <end position="728"/>
    </location>
</feature>
<dbReference type="InterPro" id="IPR005135">
    <property type="entry name" value="Endo/exonuclease/phosphatase"/>
</dbReference>
<keyword evidence="3" id="KW-1185">Reference proteome</keyword>
<proteinExistence type="predicted"/>
<reference evidence="2" key="1">
    <citation type="submission" date="2021-04" db="EMBL/GenBank/DDBJ databases">
        <authorList>
            <person name="Chebbi M.A.C M."/>
        </authorList>
    </citation>
    <scope>NUCLEOTIDE SEQUENCE</scope>
</reference>
<dbReference type="PANTHER" id="PTHR47027">
    <property type="entry name" value="REVERSE TRANSCRIPTASE DOMAIN-CONTAINING PROTEIN"/>
    <property type="match status" value="1"/>
</dbReference>
<dbReference type="CDD" id="cd01650">
    <property type="entry name" value="RT_nLTR_like"/>
    <property type="match status" value="1"/>
</dbReference>
<dbReference type="InterPro" id="IPR043502">
    <property type="entry name" value="DNA/RNA_pol_sf"/>
</dbReference>
<dbReference type="AlphaFoldDB" id="A0A8J2HC46"/>
<keyword evidence="2" id="KW-0548">Nucleotidyltransferase</keyword>
<dbReference type="InterPro" id="IPR036691">
    <property type="entry name" value="Endo/exonu/phosph_ase_sf"/>
</dbReference>
<dbReference type="InterPro" id="IPR043128">
    <property type="entry name" value="Rev_trsase/Diguanyl_cyclase"/>
</dbReference>
<keyword evidence="2" id="KW-0808">Transferase</keyword>
<gene>
    <name evidence="2" type="ORF">HICCMSTLAB_LOCUS6764</name>
</gene>
<dbReference type="OrthoDB" id="7697216at2759"/>
<evidence type="ECO:0000313" key="2">
    <source>
        <dbReference type="EMBL" id="CAG5093355.1"/>
    </source>
</evidence>